<evidence type="ECO:0000313" key="10">
    <source>
        <dbReference type="EMBL" id="OYX32604.1"/>
    </source>
</evidence>
<name>A0A258FKW2_9CAUL</name>
<keyword evidence="5 7" id="KW-0573">Peptidoglycan synthesis</keyword>
<dbReference type="Pfam" id="PF20142">
    <property type="entry name" value="Scaffold"/>
    <property type="match status" value="1"/>
</dbReference>
<feature type="signal peptide" evidence="8">
    <location>
        <begin position="1"/>
        <end position="32"/>
    </location>
</feature>
<accession>A0A258FKW2</accession>
<dbReference type="InterPro" id="IPR036365">
    <property type="entry name" value="PGBD-like_sf"/>
</dbReference>
<proteinExistence type="inferred from homology"/>
<dbReference type="GO" id="GO:0009252">
    <property type="term" value="P:peptidoglycan biosynthetic process"/>
    <property type="evidence" value="ECO:0007669"/>
    <property type="project" value="UniProtKB-UniPathway"/>
</dbReference>
<evidence type="ECO:0000256" key="8">
    <source>
        <dbReference type="SAM" id="SignalP"/>
    </source>
</evidence>
<gene>
    <name evidence="10" type="ORF">B7Z01_10590</name>
</gene>
<dbReference type="Gene3D" id="2.40.440.10">
    <property type="entry name" value="L,D-transpeptidase catalytic domain-like"/>
    <property type="match status" value="1"/>
</dbReference>
<evidence type="ECO:0000256" key="5">
    <source>
        <dbReference type="ARBA" id="ARBA00022984"/>
    </source>
</evidence>
<comment type="caution">
    <text evidence="10">The sequence shown here is derived from an EMBL/GenBank/DDBJ whole genome shotgun (WGS) entry which is preliminary data.</text>
</comment>
<dbReference type="PROSITE" id="PS52029">
    <property type="entry name" value="LD_TPASE"/>
    <property type="match status" value="1"/>
</dbReference>
<keyword evidence="6 7" id="KW-0961">Cell wall biogenesis/degradation</keyword>
<evidence type="ECO:0000256" key="6">
    <source>
        <dbReference type="ARBA" id="ARBA00023316"/>
    </source>
</evidence>
<evidence type="ECO:0000256" key="4">
    <source>
        <dbReference type="ARBA" id="ARBA00022960"/>
    </source>
</evidence>
<dbReference type="Proteomes" id="UP000215595">
    <property type="component" value="Unassembled WGS sequence"/>
</dbReference>
<evidence type="ECO:0000313" key="11">
    <source>
        <dbReference type="Proteomes" id="UP000215595"/>
    </source>
</evidence>
<comment type="pathway">
    <text evidence="1 7">Cell wall biogenesis; peptidoglycan biosynthesis.</text>
</comment>
<evidence type="ECO:0000256" key="3">
    <source>
        <dbReference type="ARBA" id="ARBA00022679"/>
    </source>
</evidence>
<dbReference type="UniPathway" id="UPA00219"/>
<dbReference type="GO" id="GO:0008360">
    <property type="term" value="P:regulation of cell shape"/>
    <property type="evidence" value="ECO:0007669"/>
    <property type="project" value="UniProtKB-UniRule"/>
</dbReference>
<dbReference type="PANTHER" id="PTHR41533:SF2">
    <property type="entry name" value="BLR7131 PROTEIN"/>
    <property type="match status" value="1"/>
</dbReference>
<organism evidence="10 11">
    <name type="scientific">Brevundimonas subvibrioides</name>
    <dbReference type="NCBI Taxonomy" id="74313"/>
    <lineage>
        <taxon>Bacteria</taxon>
        <taxon>Pseudomonadati</taxon>
        <taxon>Pseudomonadota</taxon>
        <taxon>Alphaproteobacteria</taxon>
        <taxon>Caulobacterales</taxon>
        <taxon>Caulobacteraceae</taxon>
        <taxon>Brevundimonas</taxon>
    </lineage>
</organism>
<dbReference type="SUPFAM" id="SSF47090">
    <property type="entry name" value="PGBD-like"/>
    <property type="match status" value="1"/>
</dbReference>
<dbReference type="PANTHER" id="PTHR41533">
    <property type="entry name" value="L,D-TRANSPEPTIDASE HI_1667-RELATED"/>
    <property type="match status" value="1"/>
</dbReference>
<dbReference type="GO" id="GO:0071555">
    <property type="term" value="P:cell wall organization"/>
    <property type="evidence" value="ECO:0007669"/>
    <property type="project" value="UniProtKB-UniRule"/>
</dbReference>
<comment type="similarity">
    <text evidence="2">Belongs to the YkuD family.</text>
</comment>
<dbReference type="InterPro" id="IPR002477">
    <property type="entry name" value="Peptidoglycan-bd-like"/>
</dbReference>
<dbReference type="Gene3D" id="1.10.101.10">
    <property type="entry name" value="PGBD-like superfamily/PGBD"/>
    <property type="match status" value="1"/>
</dbReference>
<dbReference type="InterPro" id="IPR006311">
    <property type="entry name" value="TAT_signal"/>
</dbReference>
<sequence>MVHPRAPLFNRRRLLAAAAAPLLAPTASWSFAAAAASSDIEALSAAFYAARGGRPAWSGPAREQAARALAVADRHGLTAPEVMALEERELTHAVLTLAEALAHGRVDPATVETLWEMDRNRIDTPPLLARAVDDGTLAQVMAGLAPQDRGYQGLCDGYLRYRTIADRGGWPAFAPGATIEPFARDSRIPAALPRLRVEGDLSDAAAAMVDPASDEYGSVLQEAMRAFQVRHGLEADGRVGPATQRALTISAEDRARQIALNLERRRWLKRDVAPERIEVNTAASIMVYWKDGRPVHSARVVSGDADNATPSLERPFASVVANPPWTVPMSIARREILPRGAAYMRARNMTIQNGMVVQRAGPNAALGQVKFELQDSYAIFLHDTPSRGAFEQSFRHLSHGCVRVQDAVGFARLLLAPDPQRLARFDAALDSGETLRVATGRPIDVRLLYWTAFLDGQGRVAFRDDIYRRDVRLAEALGIALSLPRPDSRRAGTDDVGP</sequence>
<dbReference type="SUPFAM" id="SSF141523">
    <property type="entry name" value="L,D-transpeptidase catalytic domain-like"/>
    <property type="match status" value="1"/>
</dbReference>
<dbReference type="InterPro" id="IPR036366">
    <property type="entry name" value="PGBDSf"/>
</dbReference>
<feature type="active site" description="Nucleophile" evidence="7">
    <location>
        <position position="401"/>
    </location>
</feature>
<dbReference type="InterPro" id="IPR038063">
    <property type="entry name" value="Transpep_catalytic_dom"/>
</dbReference>
<dbReference type="EMBL" id="NCEB01000021">
    <property type="protein sequence ID" value="OYX32604.1"/>
    <property type="molecule type" value="Genomic_DNA"/>
</dbReference>
<evidence type="ECO:0000259" key="9">
    <source>
        <dbReference type="PROSITE" id="PS52029"/>
    </source>
</evidence>
<dbReference type="InterPro" id="IPR045380">
    <property type="entry name" value="LD_TPept_scaffold_dom"/>
</dbReference>
<keyword evidence="3" id="KW-0808">Transferase</keyword>
<reference evidence="10 11" key="1">
    <citation type="submission" date="2017-03" db="EMBL/GenBank/DDBJ databases">
        <title>Lifting the veil on microbial sulfur biogeochemistry in mining wastewaters.</title>
        <authorList>
            <person name="Kantor R.S."/>
            <person name="Colenbrander Nelson T."/>
            <person name="Marshall S."/>
            <person name="Bennett D."/>
            <person name="Apte S."/>
            <person name="Camacho D."/>
            <person name="Thomas B.C."/>
            <person name="Warren L.A."/>
            <person name="Banfield J.F."/>
        </authorList>
    </citation>
    <scope>NUCLEOTIDE SEQUENCE [LARGE SCALE GENOMIC DNA]</scope>
    <source>
        <strain evidence="10">32-69-9</strain>
    </source>
</reference>
<dbReference type="Pfam" id="PF01471">
    <property type="entry name" value="PG_binding_1"/>
    <property type="match status" value="1"/>
</dbReference>
<evidence type="ECO:0000256" key="7">
    <source>
        <dbReference type="PROSITE-ProRule" id="PRU01373"/>
    </source>
</evidence>
<evidence type="ECO:0000256" key="2">
    <source>
        <dbReference type="ARBA" id="ARBA00005992"/>
    </source>
</evidence>
<keyword evidence="8" id="KW-0732">Signal</keyword>
<dbReference type="InterPro" id="IPR052905">
    <property type="entry name" value="LD-transpeptidase_YkuD-like"/>
</dbReference>
<dbReference type="PROSITE" id="PS51318">
    <property type="entry name" value="TAT"/>
    <property type="match status" value="1"/>
</dbReference>
<protein>
    <submittedName>
        <fullName evidence="10">Peptidoglycan-binding protein</fullName>
    </submittedName>
</protein>
<feature type="domain" description="L,D-TPase catalytic" evidence="9">
    <location>
        <begin position="275"/>
        <end position="438"/>
    </location>
</feature>
<feature type="chain" id="PRO_5012581716" evidence="8">
    <location>
        <begin position="33"/>
        <end position="498"/>
    </location>
</feature>
<dbReference type="CDD" id="cd16913">
    <property type="entry name" value="YkuD_like"/>
    <property type="match status" value="1"/>
</dbReference>
<dbReference type="GO" id="GO:0004180">
    <property type="term" value="F:carboxypeptidase activity"/>
    <property type="evidence" value="ECO:0007669"/>
    <property type="project" value="UniProtKB-ARBA"/>
</dbReference>
<dbReference type="AlphaFoldDB" id="A0A258FKW2"/>
<dbReference type="InterPro" id="IPR005490">
    <property type="entry name" value="LD_TPept_cat_dom"/>
</dbReference>
<dbReference type="GO" id="GO:0016740">
    <property type="term" value="F:transferase activity"/>
    <property type="evidence" value="ECO:0007669"/>
    <property type="project" value="UniProtKB-KW"/>
</dbReference>
<feature type="active site" description="Proton donor/acceptor" evidence="7">
    <location>
        <position position="382"/>
    </location>
</feature>
<evidence type="ECO:0000256" key="1">
    <source>
        <dbReference type="ARBA" id="ARBA00004752"/>
    </source>
</evidence>
<dbReference type="Pfam" id="PF03734">
    <property type="entry name" value="YkuD"/>
    <property type="match status" value="1"/>
</dbReference>
<keyword evidence="4 7" id="KW-0133">Cell shape</keyword>